<evidence type="ECO:0000313" key="7">
    <source>
        <dbReference type="Proteomes" id="UP001203665"/>
    </source>
</evidence>
<reference evidence="6" key="1">
    <citation type="submission" date="2022-06" db="EMBL/GenBank/DDBJ databases">
        <title>Alkalicoccobacillus porphyridii sp. nov., isolated from a marine red alga, Porphyridium purpureum and reclassification of Shouchella plakortidis and Shouchella gibsonii as Alkalicoccobacillus plakortidis comb. nov. and Alkalicoccobacillus gibsonii comb. nov.</title>
        <authorList>
            <person name="Kim K.H."/>
            <person name="Lee J.K."/>
            <person name="Han D.M."/>
            <person name="Baek J.H."/>
            <person name="Jeon C.O."/>
        </authorList>
    </citation>
    <scope>NUCLEOTIDE SEQUENCE</scope>
    <source>
        <strain evidence="6">DSM 19153</strain>
    </source>
</reference>
<dbReference type="Gene3D" id="3.40.800.20">
    <property type="entry name" value="Histone deacetylase domain"/>
    <property type="match status" value="1"/>
</dbReference>
<dbReference type="Proteomes" id="UP001203665">
    <property type="component" value="Unassembled WGS sequence"/>
</dbReference>
<dbReference type="PRINTS" id="PR01272">
    <property type="entry name" value="ACUCPROTEIN"/>
</dbReference>
<comment type="similarity">
    <text evidence="2">Belongs to the histone deacetylase family.</text>
</comment>
<dbReference type="PRINTS" id="PR01270">
    <property type="entry name" value="HDASUPER"/>
</dbReference>
<evidence type="ECO:0000256" key="2">
    <source>
        <dbReference type="ARBA" id="ARBA00005947"/>
    </source>
</evidence>
<evidence type="ECO:0000256" key="4">
    <source>
        <dbReference type="ARBA" id="ARBA00022627"/>
    </source>
</evidence>
<name>A0ABT0XHE8_9BACI</name>
<proteinExistence type="inferred from homology"/>
<accession>A0ABT0XHE8</accession>
<evidence type="ECO:0000256" key="1">
    <source>
        <dbReference type="ARBA" id="ARBA00005101"/>
    </source>
</evidence>
<dbReference type="InterPro" id="IPR023696">
    <property type="entry name" value="Ureohydrolase_dom_sf"/>
</dbReference>
<gene>
    <name evidence="6" type="ORF">NDM98_07330</name>
</gene>
<comment type="pathway">
    <text evidence="1">Ketone degradation; acetoin degradation.</text>
</comment>
<dbReference type="PANTHER" id="PTHR10625:SF10">
    <property type="entry name" value="HISTONE DEACETYLASE HDAC1"/>
    <property type="match status" value="1"/>
</dbReference>
<keyword evidence="4" id="KW-0006">Acetoin catabolism</keyword>
<dbReference type="PANTHER" id="PTHR10625">
    <property type="entry name" value="HISTONE DEACETYLASE HDAC1-RELATED"/>
    <property type="match status" value="1"/>
</dbReference>
<dbReference type="InterPro" id="IPR023801">
    <property type="entry name" value="His_deacetylse_dom"/>
</dbReference>
<dbReference type="Pfam" id="PF00850">
    <property type="entry name" value="Hist_deacetyl"/>
    <property type="match status" value="1"/>
</dbReference>
<dbReference type="InterPro" id="IPR003085">
    <property type="entry name" value="AcuC"/>
</dbReference>
<comment type="caution">
    <text evidence="6">The sequence shown here is derived from an EMBL/GenBank/DDBJ whole genome shotgun (WGS) entry which is preliminary data.</text>
</comment>
<organism evidence="6 7">
    <name type="scientific">Alkalicoccobacillus plakortidis</name>
    <dbReference type="NCBI Taxonomy" id="444060"/>
    <lineage>
        <taxon>Bacteria</taxon>
        <taxon>Bacillati</taxon>
        <taxon>Bacillota</taxon>
        <taxon>Bacilli</taxon>
        <taxon>Bacillales</taxon>
        <taxon>Bacillaceae</taxon>
        <taxon>Alkalicoccobacillus</taxon>
    </lineage>
</organism>
<dbReference type="InterPro" id="IPR037138">
    <property type="entry name" value="His_deacetylse_dom_sf"/>
</dbReference>
<keyword evidence="7" id="KW-1185">Reference proteome</keyword>
<sequence>MKTADAAFVYSIEEHSYHFHDKHPFNPLRLTLTKDLLEACNSLDTNKILKPRKATEEELALVHDLAFIDAVKLAGANKLSAEKARSYGLGTDDTPFFNDMHNAASYLVGGTLTAVDAVMNGSYSHAIHLGGGLHHGFKGKASGFCIYNDSAIAIEYLKQKYQARVLYVDTDAHHGDGVQWSFYDDPDVFTLSVHETGRYLFPGTGSVTEKGAGAGYGLKVNIPLEAFTEDDSFLESYETAFREAVDFFRPDLILTVNGADSHYLDPLTHLHTSLKSFHFIPKLAHELAHEYCEGRWVAVGGGGYDHWRVVPRAWASIWLEMTNQTDVLNQPIPQTWIEQWQDHADVQLPQSWYDDEKMLPVVPRKPIITARNQQTIEKALFHIRNEKPSRRPSFTQKNNLC</sequence>
<evidence type="ECO:0000256" key="3">
    <source>
        <dbReference type="ARBA" id="ARBA00020218"/>
    </source>
</evidence>
<dbReference type="InterPro" id="IPR000286">
    <property type="entry name" value="HDACs"/>
</dbReference>
<dbReference type="SUPFAM" id="SSF52768">
    <property type="entry name" value="Arginase/deacetylase"/>
    <property type="match status" value="1"/>
</dbReference>
<feature type="domain" description="Histone deacetylase" evidence="5">
    <location>
        <begin position="23"/>
        <end position="319"/>
    </location>
</feature>
<dbReference type="CDD" id="cd09994">
    <property type="entry name" value="HDAC_AcuC_like"/>
    <property type="match status" value="1"/>
</dbReference>
<evidence type="ECO:0000259" key="5">
    <source>
        <dbReference type="Pfam" id="PF00850"/>
    </source>
</evidence>
<dbReference type="RefSeq" id="WP_251605841.1">
    <property type="nucleotide sequence ID" value="NZ_JAMQJY010000001.1"/>
</dbReference>
<protein>
    <recommendedName>
        <fullName evidence="3">Acetoin utilization protein AcuC</fullName>
    </recommendedName>
</protein>
<evidence type="ECO:0000313" key="6">
    <source>
        <dbReference type="EMBL" id="MCM2675317.1"/>
    </source>
</evidence>
<dbReference type="EMBL" id="JAMQJY010000001">
    <property type="protein sequence ID" value="MCM2675317.1"/>
    <property type="molecule type" value="Genomic_DNA"/>
</dbReference>